<protein>
    <submittedName>
        <fullName evidence="1">Uncharacterized protein</fullName>
    </submittedName>
</protein>
<name>A0A6J5N6E5_9CAUD</name>
<reference evidence="1" key="1">
    <citation type="submission" date="2020-04" db="EMBL/GenBank/DDBJ databases">
        <authorList>
            <person name="Chiriac C."/>
            <person name="Salcher M."/>
            <person name="Ghai R."/>
            <person name="Kavagutti S V."/>
        </authorList>
    </citation>
    <scope>NUCLEOTIDE SEQUENCE</scope>
</reference>
<evidence type="ECO:0000313" key="1">
    <source>
        <dbReference type="EMBL" id="CAB4154327.1"/>
    </source>
</evidence>
<organism evidence="1">
    <name type="scientific">uncultured Caudovirales phage</name>
    <dbReference type="NCBI Taxonomy" id="2100421"/>
    <lineage>
        <taxon>Viruses</taxon>
        <taxon>Duplodnaviria</taxon>
        <taxon>Heunggongvirae</taxon>
        <taxon>Uroviricota</taxon>
        <taxon>Caudoviricetes</taxon>
        <taxon>Peduoviridae</taxon>
        <taxon>Maltschvirus</taxon>
        <taxon>Maltschvirus maltsch</taxon>
    </lineage>
</organism>
<sequence length="157" mass="18048">MIVFNFDVVARPAESLATRQPDPDGRAIWGALFEKYMGRIILVCNDVYDRSQFMDWLKREQFKASMLDFIDQTDPVLIAESVHRIGSAAGRINWYVDNNPSTCKETLKLGIPTLVVASPYILRPEWGTDYKVKEWGNLVTEMETQALKSAEKTWRDE</sequence>
<dbReference type="EMBL" id="LR796612">
    <property type="protein sequence ID" value="CAB4154327.1"/>
    <property type="molecule type" value="Genomic_DNA"/>
</dbReference>
<proteinExistence type="predicted"/>
<accession>A0A6J5N6E5</accession>
<gene>
    <name evidence="1" type="ORF">UFOVP629_58</name>
</gene>